<dbReference type="RefSeq" id="WP_047251982.1">
    <property type="nucleotide sequence ID" value="NZ_CP011367.1"/>
</dbReference>
<dbReference type="Proteomes" id="UP000064201">
    <property type="component" value="Chromosome"/>
</dbReference>
<dbReference type="OrthoDB" id="5787113at2"/>
<sequence length="350" mass="39297">MSVAGLMGSVLIALIPMAVAIVAAIGVLIAVRRASAAVRIGYALLILALPVAVMLGFILLLEEYGREISTGLPVALFAFIGIPLMAVWWFRRRHPVRLETGAPVSPTVRSFRLTFRYWRLELALVALVVLVVFTENPVSHKINDYAGRIYLNIATAHFDLSGHKFDVPVRFFYSVYEELGHWPYPREGRHEPATLQLSVLLPDLRPYHHEDRDRWTRDDDALGDRVEIALLNDPPLSFVGSMARLAREDPQDVRASDDDLAVFDIDPQEVSLKALGQPPFFIPEDASKNLVIHCAPPGDQPASECMAMTVFRDDLALTYRFAPEHLPDWQRMDREVRQLLDSLSVELDAP</sequence>
<proteinExistence type="predicted"/>
<dbReference type="STRING" id="106634.TVD_13100"/>
<feature type="transmembrane region" description="Helical" evidence="1">
    <location>
        <begin position="6"/>
        <end position="30"/>
    </location>
</feature>
<dbReference type="PATRIC" id="fig|106634.4.peg.2673"/>
<name>A0A0G3G5G5_9GAMM</name>
<gene>
    <name evidence="2" type="ORF">TVD_13100</name>
</gene>
<accession>A0A0G3G5G5</accession>
<evidence type="ECO:0000313" key="3">
    <source>
        <dbReference type="Proteomes" id="UP000064201"/>
    </source>
</evidence>
<feature type="transmembrane region" description="Helical" evidence="1">
    <location>
        <begin position="117"/>
        <end position="134"/>
    </location>
</feature>
<reference evidence="2 3" key="1">
    <citation type="submission" date="2015-04" db="EMBL/GenBank/DDBJ databases">
        <title>Complete Sequence for the Genome of the Thioalkalivibrio versutus D301.</title>
        <authorList>
            <person name="Mu T."/>
            <person name="Zhou J."/>
            <person name="Xu X."/>
        </authorList>
    </citation>
    <scope>NUCLEOTIDE SEQUENCE [LARGE SCALE GENOMIC DNA]</scope>
    <source>
        <strain evidence="2 3">D301</strain>
    </source>
</reference>
<organism evidence="2 3">
    <name type="scientific">Thioalkalivibrio versutus</name>
    <dbReference type="NCBI Taxonomy" id="106634"/>
    <lineage>
        <taxon>Bacteria</taxon>
        <taxon>Pseudomonadati</taxon>
        <taxon>Pseudomonadota</taxon>
        <taxon>Gammaproteobacteria</taxon>
        <taxon>Chromatiales</taxon>
        <taxon>Ectothiorhodospiraceae</taxon>
        <taxon>Thioalkalivibrio</taxon>
    </lineage>
</organism>
<feature type="transmembrane region" description="Helical" evidence="1">
    <location>
        <begin position="72"/>
        <end position="90"/>
    </location>
</feature>
<feature type="transmembrane region" description="Helical" evidence="1">
    <location>
        <begin position="42"/>
        <end position="60"/>
    </location>
</feature>
<dbReference type="AlphaFoldDB" id="A0A0G3G5G5"/>
<dbReference type="EMBL" id="CP011367">
    <property type="protein sequence ID" value="AKJ96510.1"/>
    <property type="molecule type" value="Genomic_DNA"/>
</dbReference>
<protein>
    <submittedName>
        <fullName evidence="2">Uncharacterized protein</fullName>
    </submittedName>
</protein>
<keyword evidence="1" id="KW-0472">Membrane</keyword>
<evidence type="ECO:0000313" key="2">
    <source>
        <dbReference type="EMBL" id="AKJ96510.1"/>
    </source>
</evidence>
<keyword evidence="1" id="KW-0812">Transmembrane</keyword>
<evidence type="ECO:0000256" key="1">
    <source>
        <dbReference type="SAM" id="Phobius"/>
    </source>
</evidence>
<keyword evidence="1" id="KW-1133">Transmembrane helix</keyword>
<keyword evidence="3" id="KW-1185">Reference proteome</keyword>
<dbReference type="KEGG" id="tvr:TVD_13100"/>